<evidence type="ECO:0000313" key="2">
    <source>
        <dbReference type="Proteomes" id="UP000830835"/>
    </source>
</evidence>
<gene>
    <name evidence="1" type="ORF">JX360_06320</name>
</gene>
<reference evidence="1" key="1">
    <citation type="submission" date="2021-02" db="EMBL/GenBank/DDBJ databases">
        <title>The CRISPR/cas machinery reduction and long-range gene transfer in the hot spring cyanobacterium Synechococcus.</title>
        <authorList>
            <person name="Dvorak P."/>
            <person name="Jahodarova E."/>
            <person name="Hasler P."/>
            <person name="Poulickova A."/>
        </authorList>
    </citation>
    <scope>NUCLEOTIDE SEQUENCE</scope>
    <source>
        <strain evidence="1">Rupite</strain>
    </source>
</reference>
<name>A0ABT0C9R3_THEVL</name>
<proteinExistence type="predicted"/>
<dbReference type="Proteomes" id="UP000830835">
    <property type="component" value="Unassembled WGS sequence"/>
</dbReference>
<dbReference type="RefSeq" id="WP_244349798.1">
    <property type="nucleotide sequence ID" value="NZ_JAFIRA010000011.1"/>
</dbReference>
<keyword evidence="2" id="KW-1185">Reference proteome</keyword>
<sequence>MRYYMAIDSNPLASLPLSLFGVSGESAYVDLLQDKLIVRAGSLFSETFSLSELGQGERFPWPWYYGVGVRTDFQGMVGPVTSTQGVVAIPLLEEKPLFIPLLGPVGLQLPCKKIVFSLKDPDTFLTNFNQGRPDVNGGPKNVVIE</sequence>
<organism evidence="1 2">
    <name type="scientific">Thermostichus vulcanus str. 'Rupite'</name>
    <dbReference type="NCBI Taxonomy" id="2813851"/>
    <lineage>
        <taxon>Bacteria</taxon>
        <taxon>Bacillati</taxon>
        <taxon>Cyanobacteriota</taxon>
        <taxon>Cyanophyceae</taxon>
        <taxon>Thermostichales</taxon>
        <taxon>Thermostichaceae</taxon>
        <taxon>Thermostichus</taxon>
    </lineage>
</organism>
<protein>
    <submittedName>
        <fullName evidence="1">Uncharacterized protein</fullName>
    </submittedName>
</protein>
<dbReference type="EMBL" id="JAFIRA010000011">
    <property type="protein sequence ID" value="MCJ2542524.1"/>
    <property type="molecule type" value="Genomic_DNA"/>
</dbReference>
<accession>A0ABT0C9R3</accession>
<comment type="caution">
    <text evidence="1">The sequence shown here is derived from an EMBL/GenBank/DDBJ whole genome shotgun (WGS) entry which is preliminary data.</text>
</comment>
<evidence type="ECO:0000313" key="1">
    <source>
        <dbReference type="EMBL" id="MCJ2542524.1"/>
    </source>
</evidence>